<dbReference type="SUPFAM" id="SSF53850">
    <property type="entry name" value="Periplasmic binding protein-like II"/>
    <property type="match status" value="1"/>
</dbReference>
<keyword evidence="4" id="KW-0804">Transcription</keyword>
<reference evidence="6 7" key="1">
    <citation type="submission" date="2020-08" db="EMBL/GenBank/DDBJ databases">
        <title>Genomic Encyclopedia of Type Strains, Phase IV (KMG-IV): sequencing the most valuable type-strain genomes for metagenomic binning, comparative biology and taxonomic classification.</title>
        <authorList>
            <person name="Goeker M."/>
        </authorList>
    </citation>
    <scope>NUCLEOTIDE SEQUENCE [LARGE SCALE GENOMIC DNA]</scope>
    <source>
        <strain evidence="6 7">DSM 21255</strain>
    </source>
</reference>
<dbReference type="InterPro" id="IPR005119">
    <property type="entry name" value="LysR_subst-bd"/>
</dbReference>
<comment type="similarity">
    <text evidence="1">Belongs to the LysR transcriptional regulatory family.</text>
</comment>
<proteinExistence type="inferred from homology"/>
<evidence type="ECO:0000256" key="1">
    <source>
        <dbReference type="ARBA" id="ARBA00009437"/>
    </source>
</evidence>
<feature type="domain" description="HTH lysR-type" evidence="5">
    <location>
        <begin position="1"/>
        <end position="60"/>
    </location>
</feature>
<sequence>MDTEYYRNFMAMVDAGNMTNAAEYLHITQPTLSKQLQLLEKRFETKLVVVARGRRRLHLTEAGEIFYQRAKEICALEDLADDEMATATQEVRGTLRFSISPGRSPRFIQRVLAGFHKEYPHVRFELKEGITSVQQEDLLAGETDLGVCHTMFAQPEQFEFLFTSAESLTVVGAKDLLRQVPKQGASFADLRGMAIAASGSAAAILRQEIGDVQTLFQLVAVCTTKASALAWARTENIAALIPAEAEEEFWPGLDSRRLSGIMLKKAIVRPRNRPLSHTAQVFLHYYASVLAAEKKAEETAASALANAVSTSVRESV</sequence>
<evidence type="ECO:0000313" key="6">
    <source>
        <dbReference type="EMBL" id="MBB6478180.1"/>
    </source>
</evidence>
<dbReference type="GO" id="GO:0000976">
    <property type="term" value="F:transcription cis-regulatory region binding"/>
    <property type="evidence" value="ECO:0007669"/>
    <property type="project" value="TreeGrafter"/>
</dbReference>
<keyword evidence="2" id="KW-0805">Transcription regulation</keyword>
<dbReference type="InterPro" id="IPR036388">
    <property type="entry name" value="WH-like_DNA-bd_sf"/>
</dbReference>
<dbReference type="GeneID" id="93486505"/>
<gene>
    <name evidence="6" type="ORF">HNR45_001250</name>
</gene>
<dbReference type="EMBL" id="JACHHI010000006">
    <property type="protein sequence ID" value="MBB6478180.1"/>
    <property type="molecule type" value="Genomic_DNA"/>
</dbReference>
<dbReference type="Gene3D" id="1.10.10.10">
    <property type="entry name" value="Winged helix-like DNA-binding domain superfamily/Winged helix DNA-binding domain"/>
    <property type="match status" value="1"/>
</dbReference>
<dbReference type="PANTHER" id="PTHR30126">
    <property type="entry name" value="HTH-TYPE TRANSCRIPTIONAL REGULATOR"/>
    <property type="match status" value="1"/>
</dbReference>
<dbReference type="AlphaFoldDB" id="A0A841R536"/>
<evidence type="ECO:0000256" key="2">
    <source>
        <dbReference type="ARBA" id="ARBA00023015"/>
    </source>
</evidence>
<dbReference type="PANTHER" id="PTHR30126:SF40">
    <property type="entry name" value="HTH-TYPE TRANSCRIPTIONAL REGULATOR GLTR"/>
    <property type="match status" value="1"/>
</dbReference>
<protein>
    <submittedName>
        <fullName evidence="6">DNA-binding transcriptional LysR family regulator</fullName>
    </submittedName>
</protein>
<comment type="caution">
    <text evidence="6">The sequence shown here is derived from an EMBL/GenBank/DDBJ whole genome shotgun (WGS) entry which is preliminary data.</text>
</comment>
<dbReference type="Pfam" id="PF03466">
    <property type="entry name" value="LysR_substrate"/>
    <property type="match status" value="1"/>
</dbReference>
<keyword evidence="7" id="KW-1185">Reference proteome</keyword>
<accession>A0A841R536</accession>
<keyword evidence="3 6" id="KW-0238">DNA-binding</keyword>
<organism evidence="6 7">
    <name type="scientific">Negativicoccus succinicivorans</name>
    <dbReference type="NCBI Taxonomy" id="620903"/>
    <lineage>
        <taxon>Bacteria</taxon>
        <taxon>Bacillati</taxon>
        <taxon>Bacillota</taxon>
        <taxon>Negativicutes</taxon>
        <taxon>Veillonellales</taxon>
        <taxon>Veillonellaceae</taxon>
        <taxon>Negativicoccus</taxon>
    </lineage>
</organism>
<evidence type="ECO:0000313" key="7">
    <source>
        <dbReference type="Proteomes" id="UP000591941"/>
    </source>
</evidence>
<name>A0A841R536_9FIRM</name>
<dbReference type="InterPro" id="IPR000847">
    <property type="entry name" value="LysR_HTH_N"/>
</dbReference>
<dbReference type="InterPro" id="IPR036390">
    <property type="entry name" value="WH_DNA-bd_sf"/>
</dbReference>
<dbReference type="Gene3D" id="3.40.190.290">
    <property type="match status" value="1"/>
</dbReference>
<dbReference type="GO" id="GO:0003700">
    <property type="term" value="F:DNA-binding transcription factor activity"/>
    <property type="evidence" value="ECO:0007669"/>
    <property type="project" value="InterPro"/>
</dbReference>
<dbReference type="PROSITE" id="PS50931">
    <property type="entry name" value="HTH_LYSR"/>
    <property type="match status" value="1"/>
</dbReference>
<dbReference type="OrthoDB" id="9803714at2"/>
<evidence type="ECO:0000259" key="5">
    <source>
        <dbReference type="PROSITE" id="PS50931"/>
    </source>
</evidence>
<dbReference type="SUPFAM" id="SSF46785">
    <property type="entry name" value="Winged helix' DNA-binding domain"/>
    <property type="match status" value="1"/>
</dbReference>
<evidence type="ECO:0000256" key="3">
    <source>
        <dbReference type="ARBA" id="ARBA00023125"/>
    </source>
</evidence>
<dbReference type="Pfam" id="PF00126">
    <property type="entry name" value="HTH_1"/>
    <property type="match status" value="1"/>
</dbReference>
<dbReference type="CDD" id="cd05466">
    <property type="entry name" value="PBP2_LTTR_substrate"/>
    <property type="match status" value="1"/>
</dbReference>
<dbReference type="RefSeq" id="WP_159822478.1">
    <property type="nucleotide sequence ID" value="NZ_CABWNB010000002.1"/>
</dbReference>
<evidence type="ECO:0000256" key="4">
    <source>
        <dbReference type="ARBA" id="ARBA00023163"/>
    </source>
</evidence>
<dbReference type="Proteomes" id="UP000591941">
    <property type="component" value="Unassembled WGS sequence"/>
</dbReference>